<proteinExistence type="predicted"/>
<sequence length="110" mass="13150">MRREVVYALTIGIGLWVDQNGTDWPVKGEYLVDIACWIIFATIYSRGERVERVEMLTVLAFATPMELFFTEVWHLYEYREGFMPLFVPVGHWFLFDLGRRFSRHLPEKWS</sequence>
<evidence type="ECO:0000313" key="1">
    <source>
        <dbReference type="EMBL" id="SVC74311.1"/>
    </source>
</evidence>
<gene>
    <name evidence="1" type="ORF">METZ01_LOCUS327165</name>
</gene>
<accession>A0A382PQR6</accession>
<dbReference type="AlphaFoldDB" id="A0A382PQR6"/>
<organism evidence="1">
    <name type="scientific">marine metagenome</name>
    <dbReference type="NCBI Taxonomy" id="408172"/>
    <lineage>
        <taxon>unclassified sequences</taxon>
        <taxon>metagenomes</taxon>
        <taxon>ecological metagenomes</taxon>
    </lineage>
</organism>
<dbReference type="EMBL" id="UINC01108308">
    <property type="protein sequence ID" value="SVC74311.1"/>
    <property type="molecule type" value="Genomic_DNA"/>
</dbReference>
<name>A0A382PQR6_9ZZZZ</name>
<evidence type="ECO:0008006" key="2">
    <source>
        <dbReference type="Google" id="ProtNLM"/>
    </source>
</evidence>
<feature type="non-terminal residue" evidence="1">
    <location>
        <position position="110"/>
    </location>
</feature>
<reference evidence="1" key="1">
    <citation type="submission" date="2018-05" db="EMBL/GenBank/DDBJ databases">
        <authorList>
            <person name="Lanie J.A."/>
            <person name="Ng W.-L."/>
            <person name="Kazmierczak K.M."/>
            <person name="Andrzejewski T.M."/>
            <person name="Davidsen T.M."/>
            <person name="Wayne K.J."/>
            <person name="Tettelin H."/>
            <person name="Glass J.I."/>
            <person name="Rusch D."/>
            <person name="Podicherti R."/>
            <person name="Tsui H.-C.T."/>
            <person name="Winkler M.E."/>
        </authorList>
    </citation>
    <scope>NUCLEOTIDE SEQUENCE</scope>
</reference>
<protein>
    <recommendedName>
        <fullName evidence="2">Lycopene cyclase domain-containing protein</fullName>
    </recommendedName>
</protein>